<comment type="catalytic activity">
    <reaction evidence="7 8 13">
        <text>(S)-4-amino-5-oxopentanoate + tRNA(Glu) + NADP(+) = L-glutamyl-tRNA(Glu) + NADPH + H(+)</text>
        <dbReference type="Rhea" id="RHEA:12344"/>
        <dbReference type="Rhea" id="RHEA-COMP:9663"/>
        <dbReference type="Rhea" id="RHEA-COMP:9680"/>
        <dbReference type="ChEBI" id="CHEBI:15378"/>
        <dbReference type="ChEBI" id="CHEBI:57501"/>
        <dbReference type="ChEBI" id="CHEBI:57783"/>
        <dbReference type="ChEBI" id="CHEBI:58349"/>
        <dbReference type="ChEBI" id="CHEBI:78442"/>
        <dbReference type="ChEBI" id="CHEBI:78520"/>
        <dbReference type="EC" id="1.2.1.70"/>
    </reaction>
</comment>
<name>A0A830GNY1_9EURY</name>
<evidence type="ECO:0000256" key="3">
    <source>
        <dbReference type="ARBA" id="ARBA00012970"/>
    </source>
</evidence>
<feature type="binding site" evidence="8 10">
    <location>
        <begin position="51"/>
        <end position="54"/>
    </location>
    <ligand>
        <name>substrate</name>
    </ligand>
</feature>
<dbReference type="GO" id="GO:0019353">
    <property type="term" value="P:protoporphyrinogen IX biosynthetic process from glutamate"/>
    <property type="evidence" value="ECO:0007669"/>
    <property type="project" value="TreeGrafter"/>
</dbReference>
<sequence length="446" mass="47936">MKDNGVIVGVRVSHDRASVDQLETAATDSQRHAVESLLSRPGVEEALALQTCNRTEGYVVAPDHETGLDALSLFTHDISDDVAVTMDHEESLRHLLRVAAGLESIVLGEDQILGQLRDAYEDARGVGGIGPLLEDGVTKAIHVGERARNETRINEGVVSLASAAVRLVDRECSLDGETALVVGAGEMGQLAAKALSTRVDRVIVANRTVPHAEHVAETVDVDASAVALDAADAAVEEARIVVTATGSNEHVFDAETFAESGETYVVDIAQPRDVPADADGVPGVTVYDLDALESVTEETRAQRRRAAEAVERLVDEEFDHLLTQYKRKRADRVISAMYESAEQVKTAELNTAMTGADFDEEQREIVESMADAIVSQLLAAPTRSLRDAAEEDDWSTIQTALELFDPEFGPESGDPPAAIEDVAIEDIPEGMRDEIPASVLEQLADD</sequence>
<evidence type="ECO:0000313" key="17">
    <source>
        <dbReference type="EMBL" id="GGN97991.1"/>
    </source>
</evidence>
<dbReference type="SUPFAM" id="SSF51735">
    <property type="entry name" value="NAD(P)-binding Rossmann-fold domains"/>
    <property type="match status" value="1"/>
</dbReference>
<feature type="domain" description="Glutamyl-tRNA reductase N-terminal" evidence="16">
    <location>
        <begin position="10"/>
        <end position="151"/>
    </location>
</feature>
<dbReference type="Pfam" id="PF00745">
    <property type="entry name" value="GlutR_dimer"/>
    <property type="match status" value="1"/>
</dbReference>
<evidence type="ECO:0000313" key="18">
    <source>
        <dbReference type="Proteomes" id="UP000605784"/>
    </source>
</evidence>
<dbReference type="PROSITE" id="PS00747">
    <property type="entry name" value="GLUTR"/>
    <property type="match status" value="1"/>
</dbReference>
<evidence type="ECO:0000259" key="14">
    <source>
        <dbReference type="Pfam" id="PF00745"/>
    </source>
</evidence>
<dbReference type="Pfam" id="PF05201">
    <property type="entry name" value="GlutR_N"/>
    <property type="match status" value="1"/>
</dbReference>
<proteinExistence type="inferred from homology"/>
<feature type="binding site" evidence="8 10">
    <location>
        <begin position="109"/>
        <end position="111"/>
    </location>
    <ligand>
        <name>substrate</name>
    </ligand>
</feature>
<comment type="caution">
    <text evidence="17">The sequence shown here is derived from an EMBL/GenBank/DDBJ whole genome shotgun (WGS) entry which is preliminary data.</text>
</comment>
<dbReference type="GO" id="GO:0050661">
    <property type="term" value="F:NADP binding"/>
    <property type="evidence" value="ECO:0007669"/>
    <property type="project" value="InterPro"/>
</dbReference>
<dbReference type="PANTHER" id="PTHR43013:SF1">
    <property type="entry name" value="GLUTAMYL-TRNA REDUCTASE"/>
    <property type="match status" value="1"/>
</dbReference>
<accession>A0A830GNY1</accession>
<feature type="site" description="Important for activity" evidence="8 12">
    <location>
        <position position="94"/>
    </location>
</feature>
<gene>
    <name evidence="8" type="primary">hemA</name>
    <name evidence="17" type="ORF">GCM10009030_27890</name>
</gene>
<comment type="subunit">
    <text evidence="8">Homodimer.</text>
</comment>
<dbReference type="EC" id="1.2.1.70" evidence="3 8"/>
<feature type="domain" description="Quinate/shikimate 5-dehydrogenase/glutamyl-tRNA reductase" evidence="15">
    <location>
        <begin position="173"/>
        <end position="295"/>
    </location>
</feature>
<dbReference type="SUPFAM" id="SSF69075">
    <property type="entry name" value="Glutamyl tRNA-reductase dimerization domain"/>
    <property type="match status" value="1"/>
</dbReference>
<dbReference type="HAMAP" id="MF_00087">
    <property type="entry name" value="Glu_tRNA_reductase"/>
    <property type="match status" value="1"/>
</dbReference>
<protein>
    <recommendedName>
        <fullName evidence="3 8">Glutamyl-tRNA reductase</fullName>
        <shortName evidence="8">GluTR</shortName>
        <ecNumber evidence="3 8">1.2.1.70</ecNumber>
    </recommendedName>
</protein>
<evidence type="ECO:0000256" key="13">
    <source>
        <dbReference type="RuleBase" id="RU000584"/>
    </source>
</evidence>
<keyword evidence="6 8" id="KW-0627">Porphyrin biosynthesis</keyword>
<evidence type="ECO:0000256" key="7">
    <source>
        <dbReference type="ARBA" id="ARBA00047464"/>
    </source>
</evidence>
<comment type="miscellaneous">
    <text evidence="8">During catalysis, the active site Cys acts as a nucleophile attacking the alpha-carbonyl group of tRNA-bound glutamate with the formation of a thioester intermediate between enzyme and glutamate, and the concomitant release of tRNA(Glu). The thioester intermediate is finally reduced by direct hydride transfer from NADPH, to form the product GSA.</text>
</comment>
<dbReference type="InterPro" id="IPR000343">
    <property type="entry name" value="4pyrrol_synth_GluRdtase"/>
</dbReference>
<dbReference type="InterPro" id="IPR036291">
    <property type="entry name" value="NAD(P)-bd_dom_sf"/>
</dbReference>
<dbReference type="PIRSF" id="PIRSF000445">
    <property type="entry name" value="4pyrrol_synth_GluRdtase"/>
    <property type="match status" value="1"/>
</dbReference>
<feature type="binding site" evidence="8 10">
    <location>
        <position position="115"/>
    </location>
    <ligand>
        <name>substrate</name>
    </ligand>
</feature>
<dbReference type="SUPFAM" id="SSF69742">
    <property type="entry name" value="Glutamyl tRNA-reductase catalytic, N-terminal domain"/>
    <property type="match status" value="1"/>
</dbReference>
<evidence type="ECO:0000256" key="2">
    <source>
        <dbReference type="ARBA" id="ARBA00005916"/>
    </source>
</evidence>
<evidence type="ECO:0000256" key="12">
    <source>
        <dbReference type="PIRSR" id="PIRSR000445-4"/>
    </source>
</evidence>
<reference evidence="17" key="2">
    <citation type="submission" date="2020-09" db="EMBL/GenBank/DDBJ databases">
        <authorList>
            <person name="Sun Q."/>
            <person name="Ohkuma M."/>
        </authorList>
    </citation>
    <scope>NUCLEOTIDE SEQUENCE</scope>
    <source>
        <strain evidence="17">JCM 17820</strain>
    </source>
</reference>
<dbReference type="Proteomes" id="UP000605784">
    <property type="component" value="Unassembled WGS sequence"/>
</dbReference>
<dbReference type="NCBIfam" id="TIGR01035">
    <property type="entry name" value="hemA"/>
    <property type="match status" value="1"/>
</dbReference>
<dbReference type="FunFam" id="3.30.460.30:FF:000001">
    <property type="entry name" value="Glutamyl-tRNA reductase"/>
    <property type="match status" value="1"/>
</dbReference>
<keyword evidence="4 8" id="KW-0521">NADP</keyword>
<dbReference type="InterPro" id="IPR036343">
    <property type="entry name" value="GluRdtase_N_sf"/>
</dbReference>
<dbReference type="Gene3D" id="3.30.460.30">
    <property type="entry name" value="Glutamyl-tRNA reductase, N-terminal domain"/>
    <property type="match status" value="1"/>
</dbReference>
<evidence type="ECO:0000256" key="10">
    <source>
        <dbReference type="PIRSR" id="PIRSR000445-2"/>
    </source>
</evidence>
<dbReference type="EMBL" id="BMOU01000004">
    <property type="protein sequence ID" value="GGN97991.1"/>
    <property type="molecule type" value="Genomic_DNA"/>
</dbReference>
<comment type="function">
    <text evidence="8">Catalyzes the NADPH-dependent reduction of glutamyl-tRNA(Glu) to glutamate 1-semialdehyde (GSA).</text>
</comment>
<comment type="similarity">
    <text evidence="2 8 13">Belongs to the glutamyl-tRNA reductase family.</text>
</comment>
<feature type="active site" description="Nucleophile" evidence="8 9">
    <location>
        <position position="52"/>
    </location>
</feature>
<evidence type="ECO:0000256" key="11">
    <source>
        <dbReference type="PIRSR" id="PIRSR000445-3"/>
    </source>
</evidence>
<evidence type="ECO:0000256" key="9">
    <source>
        <dbReference type="PIRSR" id="PIRSR000445-1"/>
    </source>
</evidence>
<comment type="pathway">
    <text evidence="1 8 13">Porphyrin-containing compound metabolism; protoporphyrin-IX biosynthesis; 5-aminolevulinate from L-glutamyl-tRNA(Glu): step 1/2.</text>
</comment>
<dbReference type="Gene3D" id="3.40.50.720">
    <property type="entry name" value="NAD(P)-binding Rossmann-like Domain"/>
    <property type="match status" value="1"/>
</dbReference>
<dbReference type="InterPro" id="IPR006151">
    <property type="entry name" value="Shikm_DH/Glu-tRNA_Rdtase"/>
</dbReference>
<keyword evidence="5 8" id="KW-0560">Oxidoreductase</keyword>
<evidence type="ECO:0000256" key="5">
    <source>
        <dbReference type="ARBA" id="ARBA00023002"/>
    </source>
</evidence>
<evidence type="ECO:0000256" key="6">
    <source>
        <dbReference type="ARBA" id="ARBA00023244"/>
    </source>
</evidence>
<feature type="binding site" evidence="8 11">
    <location>
        <begin position="183"/>
        <end position="188"/>
    </location>
    <ligand>
        <name>NADP(+)</name>
        <dbReference type="ChEBI" id="CHEBI:58349"/>
    </ligand>
</feature>
<evidence type="ECO:0000256" key="4">
    <source>
        <dbReference type="ARBA" id="ARBA00022857"/>
    </source>
</evidence>
<organism evidence="17 18">
    <name type="scientific">Haloarcula pellucida</name>
    <dbReference type="NCBI Taxonomy" id="1427151"/>
    <lineage>
        <taxon>Archaea</taxon>
        <taxon>Methanobacteriati</taxon>
        <taxon>Methanobacteriota</taxon>
        <taxon>Stenosarchaea group</taxon>
        <taxon>Halobacteria</taxon>
        <taxon>Halobacteriales</taxon>
        <taxon>Haloarculaceae</taxon>
        <taxon>Haloarcula</taxon>
    </lineage>
</organism>
<comment type="domain">
    <text evidence="8">Possesses an unusual extended V-shaped dimeric structure with each monomer consisting of three distinct domains arranged along a curved 'spinal' alpha-helix. The N-terminal catalytic domain specifically recognizes the glutamate moiety of the substrate. The second domain is the NADPH-binding domain, and the third C-terminal domain is responsible for dimerization.</text>
</comment>
<evidence type="ECO:0000256" key="1">
    <source>
        <dbReference type="ARBA" id="ARBA00005059"/>
    </source>
</evidence>
<keyword evidence="18" id="KW-1185">Reference proteome</keyword>
<dbReference type="GO" id="GO:0008883">
    <property type="term" value="F:glutamyl-tRNA reductase activity"/>
    <property type="evidence" value="ECO:0007669"/>
    <property type="project" value="UniProtKB-UniRule"/>
</dbReference>
<dbReference type="UniPathway" id="UPA00251">
    <property type="reaction ID" value="UER00316"/>
</dbReference>
<dbReference type="InterPro" id="IPR036453">
    <property type="entry name" value="GluRdtase_dimer_dom_sf"/>
</dbReference>
<evidence type="ECO:0000256" key="8">
    <source>
        <dbReference type="HAMAP-Rule" id="MF_00087"/>
    </source>
</evidence>
<dbReference type="InterPro" id="IPR015896">
    <property type="entry name" value="4pyrrol_synth_GluRdtase_dimer"/>
</dbReference>
<dbReference type="InterPro" id="IPR015895">
    <property type="entry name" value="4pyrrol_synth_GluRdtase_N"/>
</dbReference>
<dbReference type="Pfam" id="PF01488">
    <property type="entry name" value="Shikimate_DH"/>
    <property type="match status" value="1"/>
</dbReference>
<feature type="binding site" evidence="8 10">
    <location>
        <position position="104"/>
    </location>
    <ligand>
        <name>substrate</name>
    </ligand>
</feature>
<feature type="domain" description="Tetrapyrrole biosynthesis glutamyl-tRNA reductase dimerisation" evidence="14">
    <location>
        <begin position="310"/>
        <end position="405"/>
    </location>
</feature>
<evidence type="ECO:0000259" key="16">
    <source>
        <dbReference type="Pfam" id="PF05201"/>
    </source>
</evidence>
<dbReference type="PANTHER" id="PTHR43013">
    <property type="entry name" value="GLUTAMYL-TRNA REDUCTASE"/>
    <property type="match status" value="1"/>
</dbReference>
<dbReference type="AlphaFoldDB" id="A0A830GNY1"/>
<dbReference type="InterPro" id="IPR018214">
    <property type="entry name" value="GluRdtase_CS"/>
</dbReference>
<reference evidence="17" key="1">
    <citation type="journal article" date="2014" name="Int. J. Syst. Evol. Microbiol.">
        <title>Complete genome sequence of Corynebacterium casei LMG S-19264T (=DSM 44701T), isolated from a smear-ripened cheese.</title>
        <authorList>
            <consortium name="US DOE Joint Genome Institute (JGI-PGF)"/>
            <person name="Walter F."/>
            <person name="Albersmeier A."/>
            <person name="Kalinowski J."/>
            <person name="Ruckert C."/>
        </authorList>
    </citation>
    <scope>NUCLEOTIDE SEQUENCE</scope>
    <source>
        <strain evidence="17">JCM 17820</strain>
    </source>
</reference>
<evidence type="ECO:0000259" key="15">
    <source>
        <dbReference type="Pfam" id="PF01488"/>
    </source>
</evidence>